<dbReference type="AlphaFoldDB" id="A0A1Q3EF23"/>
<proteinExistence type="predicted"/>
<organism evidence="1 2">
    <name type="scientific">Lentinula edodes</name>
    <name type="common">Shiitake mushroom</name>
    <name type="synonym">Lentinus edodes</name>
    <dbReference type="NCBI Taxonomy" id="5353"/>
    <lineage>
        <taxon>Eukaryota</taxon>
        <taxon>Fungi</taxon>
        <taxon>Dikarya</taxon>
        <taxon>Basidiomycota</taxon>
        <taxon>Agaricomycotina</taxon>
        <taxon>Agaricomycetes</taxon>
        <taxon>Agaricomycetidae</taxon>
        <taxon>Agaricales</taxon>
        <taxon>Marasmiineae</taxon>
        <taxon>Omphalotaceae</taxon>
        <taxon>Lentinula</taxon>
    </lineage>
</organism>
<accession>A0A1Q3EF23</accession>
<reference evidence="1 2" key="1">
    <citation type="submission" date="2016-08" db="EMBL/GenBank/DDBJ databases">
        <authorList>
            <consortium name="Lentinula edodes genome sequencing consortium"/>
            <person name="Sakamoto Y."/>
            <person name="Nakade K."/>
            <person name="Sato S."/>
            <person name="Yoshida Y."/>
            <person name="Miyazaki K."/>
            <person name="Natsume S."/>
            <person name="Konno N."/>
        </authorList>
    </citation>
    <scope>NUCLEOTIDE SEQUENCE [LARGE SCALE GENOMIC DNA]</scope>
    <source>
        <strain evidence="1 2">NBRC 111202</strain>
    </source>
</reference>
<reference evidence="1 2" key="2">
    <citation type="submission" date="2017-02" db="EMBL/GenBank/DDBJ databases">
        <title>A genome survey and senescence transcriptome analysis in Lentinula edodes.</title>
        <authorList>
            <person name="Sakamoto Y."/>
            <person name="Nakade K."/>
            <person name="Sato S."/>
            <person name="Yoshida Y."/>
            <person name="Miyazaki K."/>
            <person name="Natsume S."/>
            <person name="Konno N."/>
        </authorList>
    </citation>
    <scope>NUCLEOTIDE SEQUENCE [LARGE SCALE GENOMIC DNA]</scope>
    <source>
        <strain evidence="1 2">NBRC 111202</strain>
    </source>
</reference>
<name>A0A1Q3EF23_LENED</name>
<dbReference type="Proteomes" id="UP000188533">
    <property type="component" value="Unassembled WGS sequence"/>
</dbReference>
<dbReference type="EMBL" id="BDGU01000270">
    <property type="protein sequence ID" value="GAW05813.1"/>
    <property type="molecule type" value="Genomic_DNA"/>
</dbReference>
<keyword evidence="2" id="KW-1185">Reference proteome</keyword>
<evidence type="ECO:0000313" key="2">
    <source>
        <dbReference type="Proteomes" id="UP000188533"/>
    </source>
</evidence>
<comment type="caution">
    <text evidence="1">The sequence shown here is derived from an EMBL/GenBank/DDBJ whole genome shotgun (WGS) entry which is preliminary data.</text>
</comment>
<gene>
    <name evidence="1" type="ORF">LENED_007693</name>
</gene>
<protein>
    <submittedName>
        <fullName evidence="1">Uncharacterized protein</fullName>
    </submittedName>
</protein>
<sequence length="71" mass="7977">MIASSRKENHAIQQILGKWKLESSRKVKDQEENGSRGTVPLGHDFLKAFSGDSHESHLETGFSARSLIQNR</sequence>
<evidence type="ECO:0000313" key="1">
    <source>
        <dbReference type="EMBL" id="GAW05813.1"/>
    </source>
</evidence>